<dbReference type="EC" id="3.1.13.-" evidence="1"/>
<keyword evidence="1" id="KW-0378">Hydrolase</keyword>
<feature type="non-terminal residue" evidence="1">
    <location>
        <position position="129"/>
    </location>
</feature>
<accession>A0A0B2PTE6</accession>
<protein>
    <submittedName>
        <fullName evidence="1">Retrovirus-related Pol polyprotein from transposon TNT 1-94</fullName>
        <ecNumber evidence="1">3.1.13.-</ecNumber>
    </submittedName>
</protein>
<dbReference type="EMBL" id="KN664174">
    <property type="protein sequence ID" value="KHN10792.1"/>
    <property type="molecule type" value="Genomic_DNA"/>
</dbReference>
<reference evidence="1" key="1">
    <citation type="submission" date="2014-07" db="EMBL/GenBank/DDBJ databases">
        <title>Identification of a novel salt tolerance gene in wild soybean by whole-genome sequencing.</title>
        <authorList>
            <person name="Lam H.-M."/>
            <person name="Qi X."/>
            <person name="Li M.-W."/>
            <person name="Liu X."/>
            <person name="Xie M."/>
            <person name="Ni M."/>
            <person name="Xu X."/>
        </authorList>
    </citation>
    <scope>NUCLEOTIDE SEQUENCE [LARGE SCALE GENOMIC DNA]</scope>
    <source>
        <tissue evidence="1">Root</tissue>
    </source>
</reference>
<dbReference type="GO" id="GO:0016787">
    <property type="term" value="F:hydrolase activity"/>
    <property type="evidence" value="ECO:0007669"/>
    <property type="project" value="UniProtKB-KW"/>
</dbReference>
<gene>
    <name evidence="1" type="ORF">glysoja_034138</name>
</gene>
<dbReference type="Proteomes" id="UP000053555">
    <property type="component" value="Unassembled WGS sequence"/>
</dbReference>
<evidence type="ECO:0000313" key="1">
    <source>
        <dbReference type="EMBL" id="KHN10792.1"/>
    </source>
</evidence>
<organism evidence="1">
    <name type="scientific">Glycine soja</name>
    <name type="common">Wild soybean</name>
    <dbReference type="NCBI Taxonomy" id="3848"/>
    <lineage>
        <taxon>Eukaryota</taxon>
        <taxon>Viridiplantae</taxon>
        <taxon>Streptophyta</taxon>
        <taxon>Embryophyta</taxon>
        <taxon>Tracheophyta</taxon>
        <taxon>Spermatophyta</taxon>
        <taxon>Magnoliopsida</taxon>
        <taxon>eudicotyledons</taxon>
        <taxon>Gunneridae</taxon>
        <taxon>Pentapetalae</taxon>
        <taxon>rosids</taxon>
        <taxon>fabids</taxon>
        <taxon>Fabales</taxon>
        <taxon>Fabaceae</taxon>
        <taxon>Papilionoideae</taxon>
        <taxon>50 kb inversion clade</taxon>
        <taxon>NPAAA clade</taxon>
        <taxon>indigoferoid/millettioid clade</taxon>
        <taxon>Phaseoleae</taxon>
        <taxon>Glycine</taxon>
        <taxon>Glycine subgen. Soja</taxon>
    </lineage>
</organism>
<sequence length="129" mass="15004">EWTKIQRRTVSTIWLTLALEIKHNMLKETTLKVLWEKFENIYASKLLINRLCLKMEFYQLKMEMGGDLHDHINKFNQLVSQLLNADDKLSNEEQTLLLLASLPRSFKASVQTLLVEKSTLNLDEVTAAL</sequence>
<dbReference type="AlphaFoldDB" id="A0A0B2PTE6"/>
<proteinExistence type="predicted"/>
<dbReference type="Pfam" id="PF14223">
    <property type="entry name" value="Retrotran_gag_2"/>
    <property type="match status" value="1"/>
</dbReference>
<feature type="non-terminal residue" evidence="1">
    <location>
        <position position="1"/>
    </location>
</feature>
<name>A0A0B2PTE6_GLYSO</name>